<comment type="caution">
    <text evidence="1">The sequence shown here is derived from an EMBL/GenBank/DDBJ whole genome shotgun (WGS) entry which is preliminary data.</text>
</comment>
<dbReference type="EMBL" id="JACYFS010000001">
    <property type="protein sequence ID" value="MBD8082299.1"/>
    <property type="molecule type" value="Genomic_DNA"/>
</dbReference>
<evidence type="ECO:0000313" key="2">
    <source>
        <dbReference type="Proteomes" id="UP000637299"/>
    </source>
</evidence>
<name>A0ABR8ZAF9_9FLAO</name>
<dbReference type="RefSeq" id="WP_191736019.1">
    <property type="nucleotide sequence ID" value="NZ_JACYFS010000001.1"/>
</dbReference>
<keyword evidence="2" id="KW-1185">Reference proteome</keyword>
<evidence type="ECO:0000313" key="1">
    <source>
        <dbReference type="EMBL" id="MBD8082299.1"/>
    </source>
</evidence>
<accession>A0ABR8ZAF9</accession>
<organism evidence="1 2">
    <name type="scientific">Chryseobacterium caseinilyticum</name>
    <dbReference type="NCBI Taxonomy" id="2771428"/>
    <lineage>
        <taxon>Bacteria</taxon>
        <taxon>Pseudomonadati</taxon>
        <taxon>Bacteroidota</taxon>
        <taxon>Flavobacteriia</taxon>
        <taxon>Flavobacteriales</taxon>
        <taxon>Weeksellaceae</taxon>
        <taxon>Chryseobacterium group</taxon>
        <taxon>Chryseobacterium</taxon>
    </lineage>
</organism>
<gene>
    <name evidence="1" type="ORF">IC610_07655</name>
</gene>
<dbReference type="Proteomes" id="UP000637299">
    <property type="component" value="Unassembled WGS sequence"/>
</dbReference>
<reference evidence="1 2" key="1">
    <citation type="submission" date="2020-09" db="EMBL/GenBank/DDBJ databases">
        <title>Genome seq and assembly of Chryseobacterium sp.</title>
        <authorList>
            <person name="Chhetri G."/>
        </authorList>
    </citation>
    <scope>NUCLEOTIDE SEQUENCE [LARGE SCALE GENOMIC DNA]</scope>
    <source>
        <strain evidence="1 2">GCR10</strain>
    </source>
</reference>
<protein>
    <submittedName>
        <fullName evidence="1">Uncharacterized protein</fullName>
    </submittedName>
</protein>
<proteinExistence type="predicted"/>
<sequence length="1002" mass="116709">METQNFISRERQLPQSQDFQFLFRLGLEYVERLGSKFWTDYNTHDPGITILEVLCYAITELGYRSDFNIQDLLTGKNGLIENKTFFTAAEIYTNAALTVNDYRKLLIDIDGISNAWLLPTKNIKDSNGYLLPNNAESKILINRLEDKLSLKNTDANGKKISELKVRGLNKIKIELDEDPDFGDLNSLLINFAFWEKDHWVSCQIVPQFTNWSDLKSDFFRTMDKPGEISVDSVKKVGDIVFIVVHRYTKPSQELHFRIFADDSTEVDLILNHFDTEKPICEFISLFAQKRKKVQESFAKVNSTLHQNRNLGEDYLCLEVIERVNIGICADIELQPSADAVEAMSQIQMAIDKIINPRINFYTLNQLVEEGLHAEDIFTGPKLMHGFIKDAELEKANLIKEIYASDIIAVLMEIPEVVSVKNLMMTAYNLLGKPVSGSTNEKWILKLSGEEKPIFDVKRSKLLLFQKNIPFVLNETQQMMVDQKFTFYKSQIQQRKLKGISTDFEIESGEHFEVNKYYSIQNDFPATYGLGKNRISEKATPLRKAQAKQLQGYLYFYEQILADFFSQLYNAGNLLDTETIHQTYFPSLLEIDDFTGKEFYSNEIFSSDRKKAIETDFSCSEIETLYETESSFSNRRNRALDHLLARFAESFNEYVFTMYQITQNTSSHLSFNFKDIIQDKQNFLKDYPEISSNRGLGIDYWNTNDENDFQPFWKTNHRGGYEKRIAGLLGINNIGLRNIVTEDSQQKQWTVETESGNFLFKIVNPTSDLEVKWEWSQLNFLDQNVYKTDFLSGNYYLYLKDGTRKMARFEKKFETEQQAYDYLILLISILNNYYENFFCLEHILLRPFNEIHFTDEELLSVCLNDDCSSEANDDPYSFKATIVLPGYLARFKNLTFRKFAEKVFRQEAPAHVLLKICWLNTEDMLEFQKTYRQWLEEYRDYRKKYCSHKLKTEDQKAYVKKLGDLVNVLKKLNTIYPEGNLYDCDISETKNPLILGSTSLGTL</sequence>